<gene>
    <name evidence="5" type="ORF">HMPREF1090_04458</name>
</gene>
<dbReference type="PATRIC" id="fig|999408.3.peg.4784"/>
<dbReference type="Pfam" id="PF00392">
    <property type="entry name" value="GntR"/>
    <property type="match status" value="1"/>
</dbReference>
<evidence type="ECO:0000313" key="6">
    <source>
        <dbReference type="Proteomes" id="UP000013085"/>
    </source>
</evidence>
<dbReference type="SMART" id="SM00345">
    <property type="entry name" value="HTH_GNTR"/>
    <property type="match status" value="1"/>
</dbReference>
<dbReference type="Proteomes" id="UP000013085">
    <property type="component" value="Unassembled WGS sequence"/>
</dbReference>
<name>A0A0E2H4M8_9FIRM</name>
<reference evidence="5 6" key="1">
    <citation type="submission" date="2013-01" db="EMBL/GenBank/DDBJ databases">
        <title>The Genome Sequence of Clostridium clostridioforme 90A8.</title>
        <authorList>
            <consortium name="The Broad Institute Genome Sequencing Platform"/>
            <person name="Earl A."/>
            <person name="Ward D."/>
            <person name="Feldgarden M."/>
            <person name="Gevers D."/>
            <person name="Courvalin P."/>
            <person name="Lambert T."/>
            <person name="Walker B."/>
            <person name="Young S.K."/>
            <person name="Zeng Q."/>
            <person name="Gargeya S."/>
            <person name="Fitzgerald M."/>
            <person name="Haas B."/>
            <person name="Abouelleil A."/>
            <person name="Alvarado L."/>
            <person name="Arachchi H.M."/>
            <person name="Berlin A.M."/>
            <person name="Chapman S.B."/>
            <person name="Dewar J."/>
            <person name="Goldberg J."/>
            <person name="Griggs A."/>
            <person name="Gujja S."/>
            <person name="Hansen M."/>
            <person name="Howarth C."/>
            <person name="Imamovic A."/>
            <person name="Larimer J."/>
            <person name="McCowan C."/>
            <person name="Murphy C."/>
            <person name="Neiman D."/>
            <person name="Pearson M."/>
            <person name="Priest M."/>
            <person name="Roberts A."/>
            <person name="Saif S."/>
            <person name="Shea T."/>
            <person name="Sisk P."/>
            <person name="Sykes S."/>
            <person name="Wortman J."/>
            <person name="Nusbaum C."/>
            <person name="Birren B."/>
        </authorList>
    </citation>
    <scope>NUCLEOTIDE SEQUENCE [LARGE SCALE GENOMIC DNA]</scope>
    <source>
        <strain evidence="5 6">90A8</strain>
    </source>
</reference>
<comment type="caution">
    <text evidence="5">The sequence shown here is derived from an EMBL/GenBank/DDBJ whole genome shotgun (WGS) entry which is preliminary data.</text>
</comment>
<dbReference type="CDD" id="cd07377">
    <property type="entry name" value="WHTH_GntR"/>
    <property type="match status" value="1"/>
</dbReference>
<evidence type="ECO:0000256" key="3">
    <source>
        <dbReference type="ARBA" id="ARBA00023163"/>
    </source>
</evidence>
<dbReference type="SUPFAM" id="SSF48008">
    <property type="entry name" value="GntR ligand-binding domain-like"/>
    <property type="match status" value="1"/>
</dbReference>
<dbReference type="HOGENOM" id="CLU_017584_9_1_9"/>
<accession>A0A0E2H4M8</accession>
<evidence type="ECO:0000313" key="5">
    <source>
        <dbReference type="EMBL" id="ENZ09317.1"/>
    </source>
</evidence>
<dbReference type="GO" id="GO:0003700">
    <property type="term" value="F:DNA-binding transcription factor activity"/>
    <property type="evidence" value="ECO:0007669"/>
    <property type="project" value="InterPro"/>
</dbReference>
<dbReference type="PANTHER" id="PTHR43537">
    <property type="entry name" value="TRANSCRIPTIONAL REGULATOR, GNTR FAMILY"/>
    <property type="match status" value="1"/>
</dbReference>
<dbReference type="InterPro" id="IPR000524">
    <property type="entry name" value="Tscrpt_reg_HTH_GntR"/>
</dbReference>
<proteinExistence type="predicted"/>
<dbReference type="SUPFAM" id="SSF46785">
    <property type="entry name" value="Winged helix' DNA-binding domain"/>
    <property type="match status" value="1"/>
</dbReference>
<dbReference type="EMBL" id="AGYR01000051">
    <property type="protein sequence ID" value="ENZ09317.1"/>
    <property type="molecule type" value="Genomic_DNA"/>
</dbReference>
<dbReference type="InterPro" id="IPR011711">
    <property type="entry name" value="GntR_C"/>
</dbReference>
<keyword evidence="1" id="KW-0805">Transcription regulation</keyword>
<feature type="domain" description="HTH gntR-type" evidence="4">
    <location>
        <begin position="20"/>
        <end position="88"/>
    </location>
</feature>
<sequence>MSLNKNIMRVSRMNSKIQRTSLQSEIIRYIQNYIQENGLKPGDRLPSQEKLIEMMGVSRTSLREAMKTLEARNVLEAKNGKGIYVGSQEVNDLLRLIDFAKEKELLLDTLEVRKILEREILRMVIHSVTQEELEELGAITRVLMAKFRRGEQQTAEDKKFHYTIYRLSHNQVMYQLILSISGVMDKFWEFPLNMEDPFLESLPLHEELYNAICEKNVKKAQAINERLLDAVYRDIRNKR</sequence>
<evidence type="ECO:0000256" key="1">
    <source>
        <dbReference type="ARBA" id="ARBA00023015"/>
    </source>
</evidence>
<evidence type="ECO:0000256" key="2">
    <source>
        <dbReference type="ARBA" id="ARBA00023125"/>
    </source>
</evidence>
<evidence type="ECO:0000259" key="4">
    <source>
        <dbReference type="PROSITE" id="PS50949"/>
    </source>
</evidence>
<dbReference type="InterPro" id="IPR008920">
    <property type="entry name" value="TF_FadR/GntR_C"/>
</dbReference>
<dbReference type="AlphaFoldDB" id="A0A0E2H4M8"/>
<dbReference type="SMART" id="SM00895">
    <property type="entry name" value="FCD"/>
    <property type="match status" value="1"/>
</dbReference>
<dbReference type="PROSITE" id="PS50949">
    <property type="entry name" value="HTH_GNTR"/>
    <property type="match status" value="1"/>
</dbReference>
<keyword evidence="2" id="KW-0238">DNA-binding</keyword>
<organism evidence="5 6">
    <name type="scientific">[Clostridium] clostridioforme 90A8</name>
    <dbReference type="NCBI Taxonomy" id="999408"/>
    <lineage>
        <taxon>Bacteria</taxon>
        <taxon>Bacillati</taxon>
        <taxon>Bacillota</taxon>
        <taxon>Clostridia</taxon>
        <taxon>Lachnospirales</taxon>
        <taxon>Lachnospiraceae</taxon>
        <taxon>Enterocloster</taxon>
    </lineage>
</organism>
<protein>
    <submittedName>
        <fullName evidence="5">GntR family transcriptional regulator</fullName>
    </submittedName>
</protein>
<dbReference type="GO" id="GO:0003677">
    <property type="term" value="F:DNA binding"/>
    <property type="evidence" value="ECO:0007669"/>
    <property type="project" value="UniProtKB-KW"/>
</dbReference>
<dbReference type="PANTHER" id="PTHR43537:SF54">
    <property type="entry name" value="TRANSCRIPTIONAL REGULATOR, GNTR FAMILY"/>
    <property type="match status" value="1"/>
</dbReference>
<dbReference type="InterPro" id="IPR036390">
    <property type="entry name" value="WH_DNA-bd_sf"/>
</dbReference>
<dbReference type="Gene3D" id="1.10.10.10">
    <property type="entry name" value="Winged helix-like DNA-binding domain superfamily/Winged helix DNA-binding domain"/>
    <property type="match status" value="1"/>
</dbReference>
<dbReference type="Gene3D" id="1.20.120.530">
    <property type="entry name" value="GntR ligand-binding domain-like"/>
    <property type="match status" value="1"/>
</dbReference>
<dbReference type="PRINTS" id="PR00035">
    <property type="entry name" value="HTHGNTR"/>
</dbReference>
<dbReference type="Pfam" id="PF07729">
    <property type="entry name" value="FCD"/>
    <property type="match status" value="1"/>
</dbReference>
<dbReference type="InterPro" id="IPR036388">
    <property type="entry name" value="WH-like_DNA-bd_sf"/>
</dbReference>
<keyword evidence="3" id="KW-0804">Transcription</keyword>